<protein>
    <recommendedName>
        <fullName evidence="4">DUF1639 domain-containing protein</fullName>
    </recommendedName>
</protein>
<reference evidence="2 3" key="1">
    <citation type="submission" date="2018-04" db="EMBL/GenBank/DDBJ databases">
        <authorList>
            <person name="Vogel A."/>
        </authorList>
    </citation>
    <scope>NUCLEOTIDE SEQUENCE [LARGE SCALE GENOMIC DNA]</scope>
</reference>
<dbReference type="AlphaFoldDB" id="A0A484KWI4"/>
<dbReference type="Pfam" id="PF07797">
    <property type="entry name" value="DUF1639"/>
    <property type="match status" value="1"/>
</dbReference>
<feature type="region of interest" description="Disordered" evidence="1">
    <location>
        <begin position="129"/>
        <end position="231"/>
    </location>
</feature>
<feature type="compositionally biased region" description="Polar residues" evidence="1">
    <location>
        <begin position="175"/>
        <end position="188"/>
    </location>
</feature>
<dbReference type="Proteomes" id="UP000595140">
    <property type="component" value="Unassembled WGS sequence"/>
</dbReference>
<dbReference type="PANTHER" id="PTHR33130">
    <property type="entry name" value="PUTATIVE (DUF1639)-RELATED"/>
    <property type="match status" value="1"/>
</dbReference>
<accession>A0A484KWI4</accession>
<gene>
    <name evidence="2" type="ORF">CCAM_LOCUS8352</name>
</gene>
<feature type="region of interest" description="Disordered" evidence="1">
    <location>
        <begin position="1"/>
        <end position="26"/>
    </location>
</feature>
<organism evidence="2 3">
    <name type="scientific">Cuscuta campestris</name>
    <dbReference type="NCBI Taxonomy" id="132261"/>
    <lineage>
        <taxon>Eukaryota</taxon>
        <taxon>Viridiplantae</taxon>
        <taxon>Streptophyta</taxon>
        <taxon>Embryophyta</taxon>
        <taxon>Tracheophyta</taxon>
        <taxon>Spermatophyta</taxon>
        <taxon>Magnoliopsida</taxon>
        <taxon>eudicotyledons</taxon>
        <taxon>Gunneridae</taxon>
        <taxon>Pentapetalae</taxon>
        <taxon>asterids</taxon>
        <taxon>lamiids</taxon>
        <taxon>Solanales</taxon>
        <taxon>Convolvulaceae</taxon>
        <taxon>Cuscuteae</taxon>
        <taxon>Cuscuta</taxon>
        <taxon>Cuscuta subgen. Grammica</taxon>
        <taxon>Cuscuta sect. Cleistogrammica</taxon>
    </lineage>
</organism>
<dbReference type="InterPro" id="IPR012438">
    <property type="entry name" value="DUF1639"/>
</dbReference>
<evidence type="ECO:0008006" key="4">
    <source>
        <dbReference type="Google" id="ProtNLM"/>
    </source>
</evidence>
<evidence type="ECO:0000313" key="2">
    <source>
        <dbReference type="EMBL" id="VFQ66576.1"/>
    </source>
</evidence>
<sequence>MAMGTHRSKPPPPPPPPPQPLHNFTLPCGLEWGKRKFSNEEIAAVGRRSSSEKLLGTRRSEAAIGRQSHGSDWRDPRTGVLRNRRTEGGRKFRSEVEDGIAAVREKLLFDLQAAGTKMKDAIFMMGLGENEEPPLAADKGEDEPPAPAICRNTNPPAGPSETALPWNLRARRSSSKQFTGTAASGESNPSSKSDVRPPPPRPNGSPMKTQNRSPRIPSGSAAGQKRGRAKFSVALTRQEIEEDFAAITGNKPARRPKKRSKTVQKNLDSLFPGLWLAEISADMYKVPDDQ</sequence>
<name>A0A484KWI4_9ASTE</name>
<keyword evidence="3" id="KW-1185">Reference proteome</keyword>
<proteinExistence type="predicted"/>
<feature type="compositionally biased region" description="Pro residues" evidence="1">
    <location>
        <begin position="10"/>
        <end position="20"/>
    </location>
</feature>
<dbReference type="EMBL" id="OOIL02000559">
    <property type="protein sequence ID" value="VFQ66576.1"/>
    <property type="molecule type" value="Genomic_DNA"/>
</dbReference>
<dbReference type="PANTHER" id="PTHR33130:SF43">
    <property type="entry name" value="OS01G0688600 PROTEIN"/>
    <property type="match status" value="1"/>
</dbReference>
<dbReference type="OrthoDB" id="1298708at2759"/>
<evidence type="ECO:0000256" key="1">
    <source>
        <dbReference type="SAM" id="MobiDB-lite"/>
    </source>
</evidence>
<evidence type="ECO:0000313" key="3">
    <source>
        <dbReference type="Proteomes" id="UP000595140"/>
    </source>
</evidence>
<feature type="region of interest" description="Disordered" evidence="1">
    <location>
        <begin position="44"/>
        <end position="79"/>
    </location>
</feature>